<sequence length="664" mass="71007">MMKIRTGRTLQAALLAGSLSLAACTGDQGPQGAQGPVGDVGTPGPVGPVGPPGDPGPAGTMKWLSFADVGFPRTNAEKHQVRASSRVNVNGTEHPISFTTILRGGQDPARPERQCDLVNSPNTCLNVLLSRTGQPLRDDAGQVIITNAHDNTSFIQVGGKTFMYSSTESYPANMFVTSINQDANGNLSATATKALDTSPIDGFWYSCAGSKSPWNTHMASEEFPPDARFVQERTSWSDLKARATSPTFAEFKLMAQYFGVNLTDADMDGVPDGDYRTTFLSTFSPYFAGFPVEITLDENGNGSLKKHYAMGRGSVEVPYVMPDNKTVLLTDDGANVGLYMFVADTEKDLSAGTLYAMRAYQTSPRGGAIFTADIEWINLGHATNDQIRAFIHPSSGARITFADIFEAETPNGDGTCPTAGFKAVRGANSENLECLKLKAGMELPASRFETRRYAALLGATTELNKEEGLTYDPDSHTVYIALTEIAKGMITQPGGDDHISVAANACGGVFGLNVGSYTNADGAVVTKYAPLNWYPIIMGVPVSYPAGSEYTGNSCSVNGLASPDNVTYLPGYNTLIIGEDTSGHQNDAIWSFNTVTKKLERIMTTPYGSETTSPYWYPDLNGHGYLIGVVQHPYGETDAVRISDPEATGRASYVGVFGPFPPLK</sequence>
<keyword evidence="4" id="KW-1185">Reference proteome</keyword>
<dbReference type="PANTHER" id="PTHR35399:SF2">
    <property type="entry name" value="DUF839 DOMAIN-CONTAINING PROTEIN"/>
    <property type="match status" value="1"/>
</dbReference>
<protein>
    <submittedName>
        <fullName evidence="3">Alkaline phosphatase</fullName>
    </submittedName>
</protein>
<dbReference type="STRING" id="394096.DB31_2839"/>
<proteinExistence type="predicted"/>
<dbReference type="RefSeq" id="WP_044196232.1">
    <property type="nucleotide sequence ID" value="NZ_JMCB01000018.1"/>
</dbReference>
<dbReference type="AlphaFoldDB" id="A0A085W6D3"/>
<name>A0A085W6D3_9BACT</name>
<dbReference type="Pfam" id="PF05787">
    <property type="entry name" value="PhoX"/>
    <property type="match status" value="1"/>
</dbReference>
<accession>A0A085W6D3</accession>
<dbReference type="EMBL" id="JMCB01000018">
    <property type="protein sequence ID" value="KFE63246.1"/>
    <property type="molecule type" value="Genomic_DNA"/>
</dbReference>
<dbReference type="SUPFAM" id="SSF75011">
    <property type="entry name" value="3-carboxy-cis,cis-mucoante lactonizing enzyme"/>
    <property type="match status" value="1"/>
</dbReference>
<gene>
    <name evidence="3" type="ORF">DB31_2839</name>
</gene>
<dbReference type="PANTHER" id="PTHR35399">
    <property type="entry name" value="SLR8030 PROTEIN"/>
    <property type="match status" value="1"/>
</dbReference>
<dbReference type="Proteomes" id="UP000028725">
    <property type="component" value="Unassembled WGS sequence"/>
</dbReference>
<reference evidence="3 4" key="1">
    <citation type="submission" date="2014-04" db="EMBL/GenBank/DDBJ databases">
        <title>Genome assembly of Hyalangium minutum DSM 14724.</title>
        <authorList>
            <person name="Sharma G."/>
            <person name="Subramanian S."/>
        </authorList>
    </citation>
    <scope>NUCLEOTIDE SEQUENCE [LARGE SCALE GENOMIC DNA]</scope>
    <source>
        <strain evidence="3 4">DSM 14724</strain>
    </source>
</reference>
<evidence type="ECO:0000313" key="3">
    <source>
        <dbReference type="EMBL" id="KFE63246.1"/>
    </source>
</evidence>
<feature type="signal peptide" evidence="2">
    <location>
        <begin position="1"/>
        <end position="22"/>
    </location>
</feature>
<feature type="region of interest" description="Disordered" evidence="1">
    <location>
        <begin position="27"/>
        <end position="59"/>
    </location>
</feature>
<keyword evidence="2" id="KW-0732">Signal</keyword>
<comment type="caution">
    <text evidence="3">The sequence shown here is derived from an EMBL/GenBank/DDBJ whole genome shotgun (WGS) entry which is preliminary data.</text>
</comment>
<dbReference type="InterPro" id="IPR008557">
    <property type="entry name" value="PhoX"/>
</dbReference>
<evidence type="ECO:0000313" key="4">
    <source>
        <dbReference type="Proteomes" id="UP000028725"/>
    </source>
</evidence>
<dbReference type="PROSITE" id="PS51257">
    <property type="entry name" value="PROKAR_LIPOPROTEIN"/>
    <property type="match status" value="1"/>
</dbReference>
<evidence type="ECO:0000256" key="2">
    <source>
        <dbReference type="SAM" id="SignalP"/>
    </source>
</evidence>
<dbReference type="PATRIC" id="fig|394096.3.peg.7166"/>
<feature type="chain" id="PRO_5001799439" evidence="2">
    <location>
        <begin position="23"/>
        <end position="664"/>
    </location>
</feature>
<evidence type="ECO:0000256" key="1">
    <source>
        <dbReference type="SAM" id="MobiDB-lite"/>
    </source>
</evidence>
<organism evidence="3 4">
    <name type="scientific">Hyalangium minutum</name>
    <dbReference type="NCBI Taxonomy" id="394096"/>
    <lineage>
        <taxon>Bacteria</taxon>
        <taxon>Pseudomonadati</taxon>
        <taxon>Myxococcota</taxon>
        <taxon>Myxococcia</taxon>
        <taxon>Myxococcales</taxon>
        <taxon>Cystobacterineae</taxon>
        <taxon>Archangiaceae</taxon>
        <taxon>Hyalangium</taxon>
    </lineage>
</organism>
<dbReference type="OrthoDB" id="9801383at2"/>
<feature type="compositionally biased region" description="Pro residues" evidence="1">
    <location>
        <begin position="45"/>
        <end position="55"/>
    </location>
</feature>